<dbReference type="OrthoDB" id="1375274at2"/>
<comment type="caution">
    <text evidence="1">The sequence shown here is derived from an EMBL/GenBank/DDBJ whole genome shotgun (WGS) entry which is preliminary data.</text>
</comment>
<evidence type="ECO:0000313" key="1">
    <source>
        <dbReference type="EMBL" id="TPG41698.1"/>
    </source>
</evidence>
<name>A0A502EUX2_9FLAO</name>
<dbReference type="InterPro" id="IPR003477">
    <property type="entry name" value="PemK-like"/>
</dbReference>
<proteinExistence type="predicted"/>
<dbReference type="AlphaFoldDB" id="A0A502EUX2"/>
<sequence>MAFNRGDIIEIVFELPYNESSKPHPVIIISNDDVYEQDGLYICVMITHMKSKDQYTFEITDEMLVKQGDGEFSQARCHLITNVSDEDIITNGNRNSMKLNFIERLVTHIETVALR</sequence>
<accession>A0A502EUX2</accession>
<dbReference type="Pfam" id="PF02452">
    <property type="entry name" value="PemK_toxin"/>
    <property type="match status" value="1"/>
</dbReference>
<gene>
    <name evidence="1" type="ORF">EAH81_09465</name>
</gene>
<evidence type="ECO:0008006" key="3">
    <source>
        <dbReference type="Google" id="ProtNLM"/>
    </source>
</evidence>
<dbReference type="GO" id="GO:0003677">
    <property type="term" value="F:DNA binding"/>
    <property type="evidence" value="ECO:0007669"/>
    <property type="project" value="InterPro"/>
</dbReference>
<dbReference type="EMBL" id="RCZH01000005">
    <property type="protein sequence ID" value="TPG41698.1"/>
    <property type="molecule type" value="Genomic_DNA"/>
</dbReference>
<dbReference type="SUPFAM" id="SSF50118">
    <property type="entry name" value="Cell growth inhibitor/plasmid maintenance toxic component"/>
    <property type="match status" value="1"/>
</dbReference>
<dbReference type="RefSeq" id="WP_140506208.1">
    <property type="nucleotide sequence ID" value="NZ_RCZH01000005.1"/>
</dbReference>
<protein>
    <recommendedName>
        <fullName evidence="3">Type II toxin-antitoxin system PemK/MazF family toxin</fullName>
    </recommendedName>
</protein>
<organism evidence="1 2">
    <name type="scientific">Flavobacterium pectinovorum</name>
    <dbReference type="NCBI Taxonomy" id="29533"/>
    <lineage>
        <taxon>Bacteria</taxon>
        <taxon>Pseudomonadati</taxon>
        <taxon>Bacteroidota</taxon>
        <taxon>Flavobacteriia</taxon>
        <taxon>Flavobacteriales</taxon>
        <taxon>Flavobacteriaceae</taxon>
        <taxon>Flavobacterium</taxon>
    </lineage>
</organism>
<dbReference type="InterPro" id="IPR011067">
    <property type="entry name" value="Plasmid_toxin/cell-grow_inhib"/>
</dbReference>
<reference evidence="1 2" key="1">
    <citation type="journal article" date="2019" name="Environ. Microbiol.">
        <title>Species interactions and distinct microbial communities in high Arctic permafrost affected cryosols are associated with the CH4 and CO2 gas fluxes.</title>
        <authorList>
            <person name="Altshuler I."/>
            <person name="Hamel J."/>
            <person name="Turney S."/>
            <person name="Magnuson E."/>
            <person name="Levesque R."/>
            <person name="Greer C."/>
            <person name="Whyte L.G."/>
        </authorList>
    </citation>
    <scope>NUCLEOTIDE SEQUENCE [LARGE SCALE GENOMIC DNA]</scope>
    <source>
        <strain evidence="1 2">42</strain>
    </source>
</reference>
<dbReference type="Proteomes" id="UP000319700">
    <property type="component" value="Unassembled WGS sequence"/>
</dbReference>
<keyword evidence="2" id="KW-1185">Reference proteome</keyword>
<dbReference type="Gene3D" id="2.30.30.110">
    <property type="match status" value="1"/>
</dbReference>
<evidence type="ECO:0000313" key="2">
    <source>
        <dbReference type="Proteomes" id="UP000319700"/>
    </source>
</evidence>